<name>A0ABT7XVA6_9NEIS</name>
<gene>
    <name evidence="2" type="ORF">QU481_23205</name>
</gene>
<protein>
    <submittedName>
        <fullName evidence="2">Uncharacterized protein</fullName>
    </submittedName>
</protein>
<dbReference type="Proteomes" id="UP001168540">
    <property type="component" value="Unassembled WGS sequence"/>
</dbReference>
<reference evidence="2" key="1">
    <citation type="submission" date="2023-06" db="EMBL/GenBank/DDBJ databases">
        <authorList>
            <person name="Zhang S."/>
        </authorList>
    </citation>
    <scope>NUCLEOTIDE SEQUENCE</scope>
    <source>
        <strain evidence="2">SG2303</strain>
    </source>
</reference>
<proteinExistence type="predicted"/>
<keyword evidence="3" id="KW-1185">Reference proteome</keyword>
<feature type="region of interest" description="Disordered" evidence="1">
    <location>
        <begin position="22"/>
        <end position="52"/>
    </location>
</feature>
<evidence type="ECO:0000313" key="2">
    <source>
        <dbReference type="EMBL" id="MDN0077721.1"/>
    </source>
</evidence>
<dbReference type="RefSeq" id="WP_289832333.1">
    <property type="nucleotide sequence ID" value="NZ_JAUEDK010000089.1"/>
</dbReference>
<comment type="caution">
    <text evidence="2">The sequence shown here is derived from an EMBL/GenBank/DDBJ whole genome shotgun (WGS) entry which is preliminary data.</text>
</comment>
<sequence length="136" mass="14772">MNGSAMGSVDFDSISQTGCASLRSPLSPTIPGPRSKAGSQQLAPMMCRSSRRRRSPCTAFPFLRERLARAAGVGGSKDFEEVLSFQAGVGNEAGTAPLQEDYPSALFMSKQLEFTFEHAKDDAWDVIPDEITLRRI</sequence>
<evidence type="ECO:0000313" key="3">
    <source>
        <dbReference type="Proteomes" id="UP001168540"/>
    </source>
</evidence>
<dbReference type="EMBL" id="JAUEDK010000089">
    <property type="protein sequence ID" value="MDN0077721.1"/>
    <property type="molecule type" value="Genomic_DNA"/>
</dbReference>
<organism evidence="2 3">
    <name type="scientific">Crenobacter oryzisoli</name>
    <dbReference type="NCBI Taxonomy" id="3056844"/>
    <lineage>
        <taxon>Bacteria</taxon>
        <taxon>Pseudomonadati</taxon>
        <taxon>Pseudomonadota</taxon>
        <taxon>Betaproteobacteria</taxon>
        <taxon>Neisseriales</taxon>
        <taxon>Neisseriaceae</taxon>
        <taxon>Crenobacter</taxon>
    </lineage>
</organism>
<accession>A0ABT7XVA6</accession>
<evidence type="ECO:0000256" key="1">
    <source>
        <dbReference type="SAM" id="MobiDB-lite"/>
    </source>
</evidence>